<gene>
    <name evidence="2" type="ORF">NPIL_141571</name>
</gene>
<dbReference type="EMBL" id="BMAW01003872">
    <property type="protein sequence ID" value="GFS85878.1"/>
    <property type="molecule type" value="Genomic_DNA"/>
</dbReference>
<sequence length="123" mass="13995">GYTIPKLVLFLQPIPCGKIHGFLYQLKEKKCFVILGVLGCLAFYHWLVAGPAKLAYPPPHRFHITIVRFQHTPGIQTRIVFRFSLFRLLRPPFPMAYAPLILSGKFLPSTCVFPKLIPKNCSS</sequence>
<evidence type="ECO:0000313" key="3">
    <source>
        <dbReference type="Proteomes" id="UP000887013"/>
    </source>
</evidence>
<keyword evidence="1" id="KW-0812">Transmembrane</keyword>
<keyword evidence="1" id="KW-1133">Transmembrane helix</keyword>
<keyword evidence="1" id="KW-0472">Membrane</keyword>
<comment type="caution">
    <text evidence="2">The sequence shown here is derived from an EMBL/GenBank/DDBJ whole genome shotgun (WGS) entry which is preliminary data.</text>
</comment>
<reference evidence="2" key="1">
    <citation type="submission" date="2020-08" db="EMBL/GenBank/DDBJ databases">
        <title>Multicomponent nature underlies the extraordinary mechanical properties of spider dragline silk.</title>
        <authorList>
            <person name="Kono N."/>
            <person name="Nakamura H."/>
            <person name="Mori M."/>
            <person name="Yoshida Y."/>
            <person name="Ohtoshi R."/>
            <person name="Malay A.D."/>
            <person name="Moran D.A.P."/>
            <person name="Tomita M."/>
            <person name="Numata K."/>
            <person name="Arakawa K."/>
        </authorList>
    </citation>
    <scope>NUCLEOTIDE SEQUENCE</scope>
</reference>
<accession>A0A8X6T7U3</accession>
<name>A0A8X6T7U3_NEPPI</name>
<organism evidence="2 3">
    <name type="scientific">Nephila pilipes</name>
    <name type="common">Giant wood spider</name>
    <name type="synonym">Nephila maculata</name>
    <dbReference type="NCBI Taxonomy" id="299642"/>
    <lineage>
        <taxon>Eukaryota</taxon>
        <taxon>Metazoa</taxon>
        <taxon>Ecdysozoa</taxon>
        <taxon>Arthropoda</taxon>
        <taxon>Chelicerata</taxon>
        <taxon>Arachnida</taxon>
        <taxon>Araneae</taxon>
        <taxon>Araneomorphae</taxon>
        <taxon>Entelegynae</taxon>
        <taxon>Araneoidea</taxon>
        <taxon>Nephilidae</taxon>
        <taxon>Nephila</taxon>
    </lineage>
</organism>
<proteinExistence type="predicted"/>
<feature type="non-terminal residue" evidence="2">
    <location>
        <position position="1"/>
    </location>
</feature>
<evidence type="ECO:0000256" key="1">
    <source>
        <dbReference type="SAM" id="Phobius"/>
    </source>
</evidence>
<feature type="transmembrane region" description="Helical" evidence="1">
    <location>
        <begin position="31"/>
        <end position="49"/>
    </location>
</feature>
<protein>
    <submittedName>
        <fullName evidence="2">Uncharacterized protein</fullName>
    </submittedName>
</protein>
<dbReference type="AlphaFoldDB" id="A0A8X6T7U3"/>
<keyword evidence="3" id="KW-1185">Reference proteome</keyword>
<evidence type="ECO:0000313" key="2">
    <source>
        <dbReference type="EMBL" id="GFS85878.1"/>
    </source>
</evidence>
<dbReference type="Proteomes" id="UP000887013">
    <property type="component" value="Unassembled WGS sequence"/>
</dbReference>